<evidence type="ECO:0000313" key="2">
    <source>
        <dbReference type="Proteomes" id="UP000006038"/>
    </source>
</evidence>
<dbReference type="Proteomes" id="UP000006038">
    <property type="component" value="Chromosome 9"/>
</dbReference>
<proteinExistence type="predicted"/>
<reference evidence="1" key="2">
    <citation type="submission" date="2013-04" db="UniProtKB">
        <authorList>
            <consortium name="EnsemblPlants"/>
        </authorList>
    </citation>
    <scope>IDENTIFICATION</scope>
</reference>
<dbReference type="EnsemblPlants" id="OB09G13300.1">
    <property type="protein sequence ID" value="OB09G13300.1"/>
    <property type="gene ID" value="OB09G13300"/>
</dbReference>
<accession>J3MWF1</accession>
<keyword evidence="2" id="KW-1185">Reference proteome</keyword>
<dbReference type="AlphaFoldDB" id="J3MWF1"/>
<organism evidence="1">
    <name type="scientific">Oryza brachyantha</name>
    <name type="common">malo sina</name>
    <dbReference type="NCBI Taxonomy" id="4533"/>
    <lineage>
        <taxon>Eukaryota</taxon>
        <taxon>Viridiplantae</taxon>
        <taxon>Streptophyta</taxon>
        <taxon>Embryophyta</taxon>
        <taxon>Tracheophyta</taxon>
        <taxon>Spermatophyta</taxon>
        <taxon>Magnoliopsida</taxon>
        <taxon>Liliopsida</taxon>
        <taxon>Poales</taxon>
        <taxon>Poaceae</taxon>
        <taxon>BOP clade</taxon>
        <taxon>Oryzoideae</taxon>
        <taxon>Oryzeae</taxon>
        <taxon>Oryzinae</taxon>
        <taxon>Oryza</taxon>
    </lineage>
</organism>
<protein>
    <submittedName>
        <fullName evidence="1">Uncharacterized protein</fullName>
    </submittedName>
</protein>
<reference evidence="1" key="1">
    <citation type="journal article" date="2013" name="Nat. Commun.">
        <title>Whole-genome sequencing of Oryza brachyantha reveals mechanisms underlying Oryza genome evolution.</title>
        <authorList>
            <person name="Chen J."/>
            <person name="Huang Q."/>
            <person name="Gao D."/>
            <person name="Wang J."/>
            <person name="Lang Y."/>
            <person name="Liu T."/>
            <person name="Li B."/>
            <person name="Bai Z."/>
            <person name="Luis Goicoechea J."/>
            <person name="Liang C."/>
            <person name="Chen C."/>
            <person name="Zhang W."/>
            <person name="Sun S."/>
            <person name="Liao Y."/>
            <person name="Zhang X."/>
            <person name="Yang L."/>
            <person name="Song C."/>
            <person name="Wang M."/>
            <person name="Shi J."/>
            <person name="Liu G."/>
            <person name="Liu J."/>
            <person name="Zhou H."/>
            <person name="Zhou W."/>
            <person name="Yu Q."/>
            <person name="An N."/>
            <person name="Chen Y."/>
            <person name="Cai Q."/>
            <person name="Wang B."/>
            <person name="Liu B."/>
            <person name="Min J."/>
            <person name="Huang Y."/>
            <person name="Wu H."/>
            <person name="Li Z."/>
            <person name="Zhang Y."/>
            <person name="Yin Y."/>
            <person name="Song W."/>
            <person name="Jiang J."/>
            <person name="Jackson S.A."/>
            <person name="Wing R.A."/>
            <person name="Wang J."/>
            <person name="Chen M."/>
        </authorList>
    </citation>
    <scope>NUCLEOTIDE SEQUENCE [LARGE SCALE GENOMIC DNA]</scope>
    <source>
        <strain evidence="1">cv. IRGC 101232</strain>
    </source>
</reference>
<dbReference type="Gramene" id="OB09G13300.1">
    <property type="protein sequence ID" value="OB09G13300.1"/>
    <property type="gene ID" value="OB09G13300"/>
</dbReference>
<sequence length="67" mass="7322">SCSEGTSRPPLLTGGSILEKEKLDLYLRAAEQRERSPREGGGLVLFIYSKAIVLFIDAKARVSNSLN</sequence>
<evidence type="ECO:0000313" key="1">
    <source>
        <dbReference type="EnsemblPlants" id="OB09G13300.1"/>
    </source>
</evidence>
<name>J3MWF1_ORYBR</name>
<dbReference type="HOGENOM" id="CLU_2820158_0_0_1"/>